<evidence type="ECO:0000259" key="3">
    <source>
        <dbReference type="PROSITE" id="PS50102"/>
    </source>
</evidence>
<dbReference type="InterPro" id="IPR052462">
    <property type="entry name" value="SLIRP/GR-RBP-like"/>
</dbReference>
<protein>
    <submittedName>
        <fullName evidence="4">RNA recognition motif domain-containing protein</fullName>
    </submittedName>
</protein>
<dbReference type="PROSITE" id="PS50102">
    <property type="entry name" value="RRM"/>
    <property type="match status" value="1"/>
</dbReference>
<proteinExistence type="predicted"/>
<evidence type="ECO:0000313" key="5">
    <source>
        <dbReference type="Proteomes" id="UP001594288"/>
    </source>
</evidence>
<evidence type="ECO:0000256" key="2">
    <source>
        <dbReference type="SAM" id="MobiDB-lite"/>
    </source>
</evidence>
<dbReference type="Proteomes" id="UP001594288">
    <property type="component" value="Unassembled WGS sequence"/>
</dbReference>
<comment type="caution">
    <text evidence="4">The sequence shown here is derived from an EMBL/GenBank/DDBJ whole genome shotgun (WGS) entry which is preliminary data.</text>
</comment>
<dbReference type="Pfam" id="PF00076">
    <property type="entry name" value="RRM_1"/>
    <property type="match status" value="1"/>
</dbReference>
<evidence type="ECO:0000256" key="1">
    <source>
        <dbReference type="ARBA" id="ARBA00022884"/>
    </source>
</evidence>
<dbReference type="CDD" id="cd21608">
    <property type="entry name" value="RRM2_NsCP33_like"/>
    <property type="match status" value="1"/>
</dbReference>
<keyword evidence="1" id="KW-0694">RNA-binding</keyword>
<dbReference type="PANTHER" id="PTHR48027">
    <property type="entry name" value="HETEROGENEOUS NUCLEAR RIBONUCLEOPROTEIN 87F-RELATED"/>
    <property type="match status" value="1"/>
</dbReference>
<dbReference type="InterPro" id="IPR000504">
    <property type="entry name" value="RRM_dom"/>
</dbReference>
<gene>
    <name evidence="4" type="ORF">ACFL2Z_01970</name>
</gene>
<feature type="compositionally biased region" description="Gly residues" evidence="2">
    <location>
        <begin position="85"/>
        <end position="94"/>
    </location>
</feature>
<dbReference type="EMBL" id="JBHPEI010000020">
    <property type="protein sequence ID" value="MFC1799663.1"/>
    <property type="molecule type" value="Genomic_DNA"/>
</dbReference>
<name>A0ABV6YNR0_UNCEI</name>
<accession>A0ABV6YNR0</accession>
<keyword evidence="5" id="KW-1185">Reference proteome</keyword>
<sequence length="94" mass="10307">MNIYVGNLSFDITQDELQQAFAAHGEVASASVIEDKYTGRSRGFGFVEMPKDEEARTAIEQMNETDLKGRKLNVNEAKPRTESPRGGGGGGRSW</sequence>
<dbReference type="InterPro" id="IPR012677">
    <property type="entry name" value="Nucleotide-bd_a/b_plait_sf"/>
</dbReference>
<feature type="region of interest" description="Disordered" evidence="2">
    <location>
        <begin position="63"/>
        <end position="94"/>
    </location>
</feature>
<dbReference type="Gene3D" id="3.30.70.330">
    <property type="match status" value="1"/>
</dbReference>
<dbReference type="SUPFAM" id="SSF54928">
    <property type="entry name" value="RNA-binding domain, RBD"/>
    <property type="match status" value="1"/>
</dbReference>
<dbReference type="InterPro" id="IPR048289">
    <property type="entry name" value="RRM2_NsCP33-like"/>
</dbReference>
<organism evidence="4 5">
    <name type="scientific">Eiseniibacteriota bacterium</name>
    <dbReference type="NCBI Taxonomy" id="2212470"/>
    <lineage>
        <taxon>Bacteria</taxon>
        <taxon>Candidatus Eiseniibacteriota</taxon>
    </lineage>
</organism>
<dbReference type="InterPro" id="IPR035979">
    <property type="entry name" value="RBD_domain_sf"/>
</dbReference>
<dbReference type="SMART" id="SM00360">
    <property type="entry name" value="RRM"/>
    <property type="match status" value="1"/>
</dbReference>
<evidence type="ECO:0000313" key="4">
    <source>
        <dbReference type="EMBL" id="MFC1799663.1"/>
    </source>
</evidence>
<feature type="domain" description="RRM" evidence="3">
    <location>
        <begin position="1"/>
        <end position="79"/>
    </location>
</feature>
<reference evidence="4 5" key="1">
    <citation type="submission" date="2024-09" db="EMBL/GenBank/DDBJ databases">
        <authorList>
            <person name="D'Angelo T."/>
        </authorList>
    </citation>
    <scope>NUCLEOTIDE SEQUENCE [LARGE SCALE GENOMIC DNA]</scope>
    <source>
        <strain evidence="4">SAG AM-311-F02</strain>
    </source>
</reference>